<dbReference type="GO" id="GO:0016787">
    <property type="term" value="F:hydrolase activity"/>
    <property type="evidence" value="ECO:0007669"/>
    <property type="project" value="UniProtKB-KW"/>
</dbReference>
<dbReference type="InterPro" id="IPR014001">
    <property type="entry name" value="Helicase_ATP-bd"/>
</dbReference>
<gene>
    <name evidence="9" type="primary">mfd</name>
    <name evidence="12" type="ordered locus">CA2559_02560</name>
</gene>
<dbReference type="Proteomes" id="UP000002297">
    <property type="component" value="Chromosome"/>
</dbReference>
<evidence type="ECO:0000256" key="6">
    <source>
        <dbReference type="ARBA" id="ARBA00022840"/>
    </source>
</evidence>
<dbReference type="SMART" id="SM01058">
    <property type="entry name" value="CarD_TRCF"/>
    <property type="match status" value="1"/>
</dbReference>
<dbReference type="Gene3D" id="2.40.10.170">
    <property type="match status" value="1"/>
</dbReference>
<evidence type="ECO:0000256" key="5">
    <source>
        <dbReference type="ARBA" id="ARBA00022806"/>
    </source>
</evidence>
<dbReference type="EC" id="3.6.4.-" evidence="9"/>
<dbReference type="Gene3D" id="3.40.50.300">
    <property type="entry name" value="P-loop containing nucleotide triphosphate hydrolases"/>
    <property type="match status" value="2"/>
</dbReference>
<dbReference type="PANTHER" id="PTHR47964">
    <property type="entry name" value="ATP-DEPENDENT DNA HELICASE HOMOLOG RECG, CHLOROPLASTIC"/>
    <property type="match status" value="1"/>
</dbReference>
<dbReference type="SUPFAM" id="SSF141259">
    <property type="entry name" value="CarD-like"/>
    <property type="match status" value="1"/>
</dbReference>
<evidence type="ECO:0000259" key="11">
    <source>
        <dbReference type="PROSITE" id="PS51194"/>
    </source>
</evidence>
<accession>A3U5T4</accession>
<evidence type="ECO:0000256" key="9">
    <source>
        <dbReference type="HAMAP-Rule" id="MF_00969"/>
    </source>
</evidence>
<evidence type="ECO:0000259" key="10">
    <source>
        <dbReference type="PROSITE" id="PS51192"/>
    </source>
</evidence>
<keyword evidence="7 9" id="KW-0238">DNA-binding</keyword>
<dbReference type="SMART" id="SM00490">
    <property type="entry name" value="HELICc"/>
    <property type="match status" value="1"/>
</dbReference>
<evidence type="ECO:0000313" key="12">
    <source>
        <dbReference type="EMBL" id="EAP87601.1"/>
    </source>
</evidence>
<keyword evidence="5" id="KW-0347">Helicase</keyword>
<dbReference type="InterPro" id="IPR037235">
    <property type="entry name" value="TRCF-like_C_D7"/>
</dbReference>
<keyword evidence="13" id="KW-1185">Reference proteome</keyword>
<dbReference type="Gene3D" id="3.30.2060.10">
    <property type="entry name" value="Penicillin-binding protein 1b domain"/>
    <property type="match status" value="1"/>
</dbReference>
<keyword evidence="2 9" id="KW-0547">Nucleotide-binding</keyword>
<dbReference type="CDD" id="cd17991">
    <property type="entry name" value="DEXHc_TRCF"/>
    <property type="match status" value="1"/>
</dbReference>
<dbReference type="InterPro" id="IPR001650">
    <property type="entry name" value="Helicase_C-like"/>
</dbReference>
<keyword evidence="6 9" id="KW-0067">ATP-binding</keyword>
<keyword evidence="8 9" id="KW-0234">DNA repair</keyword>
<dbReference type="Pfam" id="PF02559">
    <property type="entry name" value="CarD_TRCF_RID"/>
    <property type="match status" value="1"/>
</dbReference>
<dbReference type="InterPro" id="IPR047112">
    <property type="entry name" value="RecG/Mfd"/>
</dbReference>
<dbReference type="Pfam" id="PF00271">
    <property type="entry name" value="Helicase_C"/>
    <property type="match status" value="1"/>
</dbReference>
<feature type="domain" description="Helicase C-terminal" evidence="11">
    <location>
        <begin position="742"/>
        <end position="908"/>
    </location>
</feature>
<dbReference type="InterPro" id="IPR027417">
    <property type="entry name" value="P-loop_NTPase"/>
</dbReference>
<dbReference type="PANTHER" id="PTHR47964:SF1">
    <property type="entry name" value="ATP-DEPENDENT DNA HELICASE HOMOLOG RECG, CHLOROPLASTIC"/>
    <property type="match status" value="1"/>
</dbReference>
<dbReference type="GO" id="GO:0003684">
    <property type="term" value="F:damaged DNA binding"/>
    <property type="evidence" value="ECO:0007669"/>
    <property type="project" value="InterPro"/>
</dbReference>
<evidence type="ECO:0000313" key="13">
    <source>
        <dbReference type="Proteomes" id="UP000002297"/>
    </source>
</evidence>
<dbReference type="RefSeq" id="WP_013186279.1">
    <property type="nucleotide sequence ID" value="NC_014230.1"/>
</dbReference>
<dbReference type="Gene3D" id="3.90.1150.50">
    <property type="entry name" value="Transcription-repair-coupling factor, D7 domain"/>
    <property type="match status" value="1"/>
</dbReference>
<dbReference type="InterPro" id="IPR036101">
    <property type="entry name" value="CarD-like/TRCF_RID_sf"/>
</dbReference>
<dbReference type="InterPro" id="IPR005118">
    <property type="entry name" value="TRCF_C"/>
</dbReference>
<reference evidence="12 13" key="1">
    <citation type="journal article" date="2010" name="J. Bacteriol.">
        <title>The complete genome sequence of Croceibacter atlanticus HTCC2559T.</title>
        <authorList>
            <person name="Oh H.M."/>
            <person name="Kang I."/>
            <person name="Ferriera S."/>
            <person name="Giovannoni S.J."/>
            <person name="Cho J.C."/>
        </authorList>
    </citation>
    <scope>NUCLEOTIDE SEQUENCE [LARGE SCALE GENOMIC DNA]</scope>
    <source>
        <strain evidence="13">ATCC BAA-628 / HTCC2559 / KCTC 12090</strain>
    </source>
</reference>
<dbReference type="InterPro" id="IPR003711">
    <property type="entry name" value="CarD-like/TRCF_RID"/>
</dbReference>
<keyword evidence="4 9" id="KW-0378">Hydrolase</keyword>
<dbReference type="InterPro" id="IPR004576">
    <property type="entry name" value="Mfd"/>
</dbReference>
<dbReference type="PROSITE" id="PS51192">
    <property type="entry name" value="HELICASE_ATP_BIND_1"/>
    <property type="match status" value="1"/>
</dbReference>
<name>A3U5T4_CROAH</name>
<dbReference type="Pfam" id="PF00270">
    <property type="entry name" value="DEAD"/>
    <property type="match status" value="1"/>
</dbReference>
<dbReference type="Pfam" id="PF03461">
    <property type="entry name" value="TRCF"/>
    <property type="match status" value="1"/>
</dbReference>
<dbReference type="GeneID" id="89452306"/>
<dbReference type="PROSITE" id="PS51194">
    <property type="entry name" value="HELICASE_CTER"/>
    <property type="match status" value="1"/>
</dbReference>
<organism evidence="12 13">
    <name type="scientific">Croceibacter atlanticus (strain ATCC BAA-628 / JCM 21780 / CIP 108009 / IAM 15332 / KCTC 12090 / HTCC2559)</name>
    <dbReference type="NCBI Taxonomy" id="216432"/>
    <lineage>
        <taxon>Bacteria</taxon>
        <taxon>Pseudomonadati</taxon>
        <taxon>Bacteroidota</taxon>
        <taxon>Flavobacteriia</taxon>
        <taxon>Flavobacteriales</taxon>
        <taxon>Flavobacteriaceae</taxon>
        <taxon>Croceibacter</taxon>
    </lineage>
</organism>
<keyword evidence="3 9" id="KW-0227">DNA damage</keyword>
<dbReference type="EMBL" id="CP002046">
    <property type="protein sequence ID" value="EAP87601.1"/>
    <property type="molecule type" value="Genomic_DNA"/>
</dbReference>
<dbReference type="SMART" id="SM00487">
    <property type="entry name" value="DEXDc"/>
    <property type="match status" value="1"/>
</dbReference>
<evidence type="ECO:0000256" key="4">
    <source>
        <dbReference type="ARBA" id="ARBA00022801"/>
    </source>
</evidence>
<dbReference type="KEGG" id="cat:CA2559_02560"/>
<comment type="similarity">
    <text evidence="9">In the N-terminal section; belongs to the UvrB family.</text>
</comment>
<comment type="subcellular location">
    <subcellularLocation>
        <location evidence="9">Cytoplasm</location>
    </subcellularLocation>
</comment>
<dbReference type="GO" id="GO:0005737">
    <property type="term" value="C:cytoplasm"/>
    <property type="evidence" value="ECO:0007669"/>
    <property type="project" value="UniProtKB-SubCell"/>
</dbReference>
<dbReference type="GO" id="GO:0000716">
    <property type="term" value="P:transcription-coupled nucleotide-excision repair, DNA damage recognition"/>
    <property type="evidence" value="ECO:0007669"/>
    <property type="project" value="UniProtKB-UniRule"/>
</dbReference>
<proteinExistence type="inferred from homology"/>
<evidence type="ECO:0000256" key="1">
    <source>
        <dbReference type="ARBA" id="ARBA00022490"/>
    </source>
</evidence>
<evidence type="ECO:0000256" key="2">
    <source>
        <dbReference type="ARBA" id="ARBA00022741"/>
    </source>
</evidence>
<dbReference type="OrthoDB" id="9804325at2"/>
<dbReference type="SMART" id="SM00982">
    <property type="entry name" value="TRCF"/>
    <property type="match status" value="1"/>
</dbReference>
<keyword evidence="1 9" id="KW-0963">Cytoplasm</keyword>
<comment type="similarity">
    <text evidence="9">In the C-terminal section; belongs to the helicase family. RecG subfamily.</text>
</comment>
<comment type="function">
    <text evidence="9">Couples transcription and DNA repair by recognizing RNA polymerase (RNAP) stalled at DNA lesions. Mediates ATP-dependent release of RNAP and its truncated transcript from the DNA, and recruitment of nucleotide excision repair machinery to the damaged site.</text>
</comment>
<evidence type="ECO:0000256" key="7">
    <source>
        <dbReference type="ARBA" id="ARBA00023125"/>
    </source>
</evidence>
<dbReference type="STRING" id="216432.CA2559_02560"/>
<dbReference type="InterPro" id="IPR011545">
    <property type="entry name" value="DEAD/DEAH_box_helicase_dom"/>
</dbReference>
<sequence>MSKTSISQAFSRSPQFRKLQDTIAQSQENYHKTTLTGLVGSAVSFAIAEAFKQADKPFLAIFNDKEEAAYYLNDFEQLIKDDEVLFYPGSYRRPYQIEETDNANVLLRAEVLNRLNSRRKPALIVTYPDALFEKVVTKKELEKNTLKLSVGEQVSIDFVNEVLFEYKFHRVDFVTEPGEFSLRGGILDVFSFSHDEPFRIEFFGDEVDSIRTFDVETQLSLEQTKKISIIPNVENKLLQESRESFLKYIHHKTIIFSKNTELVFGRIDSNFDKAVQAFKTLNAETKHSEPEELFATGALLKEQLKGFTHFEILNKSTGAADTIQFHTRPQPSFNKQFNLLIENLNENHEDGYHNYIACVSEQQAKRFHDIFDDAELNVKQYETVTVSLYQGFIDDESNSVCYTDHQIFERYHKFNLKNGYAKKQAITLKELTNLTVGDYVTHIDHGIGKFGGLQKIDVEGKKQEAIKLIYGDRDILYLSIHSLHKITKYNGKDGQAPKVYKLGSQAWKKLKQKTKSKVKEIAFNLIKLYAKRRLEKGFAFGPDTTMQLELESSFIYEDTPDQSSATEDVKKDMENERPMDRLVCGDVGFGKTEIAIRAAFKAVDNGKQVAVLVPTTILAFQHHKTFSERLKDFPVTVEYLNRFRSAKERRETIADLEAGKVDIIIGTHQLVNKTVKFKDLGLLIVDEEQKFGVAVKDKLKTIKENVDTLTLTATPIPRTLQFSLMAARDLSTITTPPPNRYPVETNVIRFSEESIRDAVQYEIQRGGQVYFVHNRIENIKEVAGMIQRVVPDAKIGIGHGQMEGKKLEQLMLSFMNGDFDVLVSTTIIESGLDVPNANTIFINNANNFGLSDLHQMRGRVGRSNKKAFCYFITPPYSAMTDDARKRITALEQFSDLGSGFNIAMKDLEIRGAGDLLGGEQSGFINEIGFDTYQKILNEAIEELKETEFKDLYDTKEEDRVFLKDTTIDTDISLLFPDDYINNISERLNLYTELNSISEEKELEAYEKRLLDRFGELPQQAEDLLNSVRVKWIATQVGIEKLILKQGKMIGYFINDQQSPFYQSNTFTKVLQYVQTHPRQVVMKEKKTRNGLRLLVTFDKVKTIDKALEVLKPLDFKSQKAQQEQVS</sequence>
<evidence type="ECO:0000256" key="8">
    <source>
        <dbReference type="ARBA" id="ARBA00023204"/>
    </source>
</evidence>
<dbReference type="GO" id="GO:0005524">
    <property type="term" value="F:ATP binding"/>
    <property type="evidence" value="ECO:0007669"/>
    <property type="project" value="UniProtKB-UniRule"/>
</dbReference>
<evidence type="ECO:0000256" key="3">
    <source>
        <dbReference type="ARBA" id="ARBA00022763"/>
    </source>
</evidence>
<dbReference type="GO" id="GO:0003678">
    <property type="term" value="F:DNA helicase activity"/>
    <property type="evidence" value="ECO:0007669"/>
    <property type="project" value="TreeGrafter"/>
</dbReference>
<feature type="domain" description="Helicase ATP-binding" evidence="10">
    <location>
        <begin position="572"/>
        <end position="733"/>
    </location>
</feature>
<dbReference type="HOGENOM" id="CLU_005122_1_4_10"/>
<dbReference type="Pfam" id="PF17757">
    <property type="entry name" value="UvrB_inter"/>
    <property type="match status" value="1"/>
</dbReference>
<dbReference type="eggNOG" id="COG1197">
    <property type="taxonomic scope" value="Bacteria"/>
</dbReference>
<dbReference type="HAMAP" id="MF_00969">
    <property type="entry name" value="TRCF"/>
    <property type="match status" value="1"/>
</dbReference>
<dbReference type="SUPFAM" id="SSF143517">
    <property type="entry name" value="TRCF domain-like"/>
    <property type="match status" value="1"/>
</dbReference>
<dbReference type="NCBIfam" id="TIGR00580">
    <property type="entry name" value="mfd"/>
    <property type="match status" value="1"/>
</dbReference>
<dbReference type="Gene3D" id="3.40.50.11180">
    <property type="match status" value="1"/>
</dbReference>
<dbReference type="SUPFAM" id="SSF52540">
    <property type="entry name" value="P-loop containing nucleoside triphosphate hydrolases"/>
    <property type="match status" value="4"/>
</dbReference>
<dbReference type="AlphaFoldDB" id="A3U5T4"/>
<dbReference type="GO" id="GO:0006355">
    <property type="term" value="P:regulation of DNA-templated transcription"/>
    <property type="evidence" value="ECO:0007669"/>
    <property type="project" value="UniProtKB-UniRule"/>
</dbReference>
<protein>
    <recommendedName>
        <fullName evidence="9">Transcription-repair-coupling factor</fullName>
        <shortName evidence="9">TRCF</shortName>
        <ecNumber evidence="9">3.6.4.-</ecNumber>
    </recommendedName>
</protein>
<dbReference type="InterPro" id="IPR041471">
    <property type="entry name" value="UvrB_inter"/>
</dbReference>